<feature type="transmembrane region" description="Helical" evidence="1">
    <location>
        <begin position="185"/>
        <end position="206"/>
    </location>
</feature>
<name>A0A843TYC2_COLES</name>
<feature type="transmembrane region" description="Helical" evidence="1">
    <location>
        <begin position="104"/>
        <end position="124"/>
    </location>
</feature>
<evidence type="ECO:0000313" key="2">
    <source>
        <dbReference type="EMBL" id="MQL76321.1"/>
    </source>
</evidence>
<feature type="non-terminal residue" evidence="2">
    <location>
        <position position="1"/>
    </location>
</feature>
<keyword evidence="3" id="KW-1185">Reference proteome</keyword>
<proteinExistence type="predicted"/>
<organism evidence="2 3">
    <name type="scientific">Colocasia esculenta</name>
    <name type="common">Wild taro</name>
    <name type="synonym">Arum esculentum</name>
    <dbReference type="NCBI Taxonomy" id="4460"/>
    <lineage>
        <taxon>Eukaryota</taxon>
        <taxon>Viridiplantae</taxon>
        <taxon>Streptophyta</taxon>
        <taxon>Embryophyta</taxon>
        <taxon>Tracheophyta</taxon>
        <taxon>Spermatophyta</taxon>
        <taxon>Magnoliopsida</taxon>
        <taxon>Liliopsida</taxon>
        <taxon>Araceae</taxon>
        <taxon>Aroideae</taxon>
        <taxon>Colocasieae</taxon>
        <taxon>Colocasia</taxon>
    </lineage>
</organism>
<dbReference type="AlphaFoldDB" id="A0A843TYC2"/>
<dbReference type="EMBL" id="NMUH01000292">
    <property type="protein sequence ID" value="MQL76321.1"/>
    <property type="molecule type" value="Genomic_DNA"/>
</dbReference>
<sequence length="459" mass="50522">MLSSTGELDDEICAVRFFRATLRLDDWRVGGPQPVSRDVECNSVLCVLLVVVLSQLPWSPFSTCLCAVEPARFQFSQCAPEGAMHYDTGSCVLTECGFVGSLRVLWSFVTPCWLCLAAWLCRFLSRRLEMPRHHRRLGLDRRMCTVLFGLLCTMHSASLWKFRKGVELSYDVFCFPMSGVLSQAVVWPVCAGCVVMVFGLSVTAAWRLFPSWCQRVVTLECVVFPDLVVCVWGPEGFGLSALDLVECLASLSGAMEKAYCALACQGVVVVFTSRAAEPVVPFGGPCVVSGPWVLLRVQHLLQPVAESPVVRLVTVGVSTIDVQVAGVDCVLAESVLPLVVFWRPSMLSSMYASGIFWRQNLAAIDLDVRGELDDEICAVRFFRATLRLDDWRVGGLQPVSRDIECDSVLCVLLVVVLSRLPWSPFSTCLCAVEPARFQFSQCAPKGAAHYDTGSCVLTE</sequence>
<evidence type="ECO:0000313" key="3">
    <source>
        <dbReference type="Proteomes" id="UP000652761"/>
    </source>
</evidence>
<evidence type="ECO:0000256" key="1">
    <source>
        <dbReference type="SAM" id="Phobius"/>
    </source>
</evidence>
<dbReference type="Proteomes" id="UP000652761">
    <property type="component" value="Unassembled WGS sequence"/>
</dbReference>
<accession>A0A843TYC2</accession>
<keyword evidence="1" id="KW-0472">Membrane</keyword>
<reference evidence="2" key="1">
    <citation type="submission" date="2017-07" db="EMBL/GenBank/DDBJ databases">
        <title>Taro Niue Genome Assembly and Annotation.</title>
        <authorList>
            <person name="Atibalentja N."/>
            <person name="Keating K."/>
            <person name="Fields C.J."/>
        </authorList>
    </citation>
    <scope>NUCLEOTIDE SEQUENCE</scope>
    <source>
        <strain evidence="2">Niue_2</strain>
        <tissue evidence="2">Leaf</tissue>
    </source>
</reference>
<keyword evidence="1" id="KW-1133">Transmembrane helix</keyword>
<keyword evidence="1" id="KW-0812">Transmembrane</keyword>
<protein>
    <submittedName>
        <fullName evidence="2">Uncharacterized protein</fullName>
    </submittedName>
</protein>
<comment type="caution">
    <text evidence="2">The sequence shown here is derived from an EMBL/GenBank/DDBJ whole genome shotgun (WGS) entry which is preliminary data.</text>
</comment>
<gene>
    <name evidence="2" type="ORF">Taro_008719</name>
</gene>